<gene>
    <name evidence="1" type="ORF">MgSA37_03125</name>
</gene>
<dbReference type="EMBL" id="AP017313">
    <property type="protein sequence ID" value="BAU54945.1"/>
    <property type="molecule type" value="Genomic_DNA"/>
</dbReference>
<name>A0A0X8X3B1_9SPHI</name>
<dbReference type="AlphaFoldDB" id="A0A0X8X3B1"/>
<dbReference type="KEGG" id="mgot:MgSA37_03125"/>
<dbReference type="OrthoDB" id="1441538at2"/>
<dbReference type="RefSeq" id="WP_096353070.1">
    <property type="nucleotide sequence ID" value="NZ_AP017313.1"/>
</dbReference>
<organism evidence="1 2">
    <name type="scientific">Mucilaginibacter gotjawali</name>
    <dbReference type="NCBI Taxonomy" id="1550579"/>
    <lineage>
        <taxon>Bacteria</taxon>
        <taxon>Pseudomonadati</taxon>
        <taxon>Bacteroidota</taxon>
        <taxon>Sphingobacteriia</taxon>
        <taxon>Sphingobacteriales</taxon>
        <taxon>Sphingobacteriaceae</taxon>
        <taxon>Mucilaginibacter</taxon>
    </lineage>
</organism>
<evidence type="ECO:0000313" key="1">
    <source>
        <dbReference type="EMBL" id="BAU54945.1"/>
    </source>
</evidence>
<reference evidence="1 2" key="1">
    <citation type="submission" date="2015-12" db="EMBL/GenBank/DDBJ databases">
        <title>Genome sequence of Mucilaginibacter gotjawali.</title>
        <authorList>
            <person name="Lee J.S."/>
            <person name="Lee K.C."/>
            <person name="Kim K.K."/>
            <person name="Lee B.W."/>
        </authorList>
    </citation>
    <scope>NUCLEOTIDE SEQUENCE [LARGE SCALE GENOMIC DNA]</scope>
    <source>
        <strain evidence="1 2">SA3-7</strain>
    </source>
</reference>
<accession>A0A0X8X3B1</accession>
<dbReference type="Proteomes" id="UP000218263">
    <property type="component" value="Chromosome"/>
</dbReference>
<proteinExistence type="predicted"/>
<evidence type="ECO:0000313" key="2">
    <source>
        <dbReference type="Proteomes" id="UP000218263"/>
    </source>
</evidence>
<protein>
    <submittedName>
        <fullName evidence="1">Uncharacterized protein</fullName>
    </submittedName>
</protein>
<keyword evidence="2" id="KW-1185">Reference proteome</keyword>
<sequence>MNQLEIDIITNFVLSTGIDVVRRPIIMDTFLPGLLLENGEIIIDADKLLYPGGILHEAGHFAGYEPDVRETTEDLLPGHMAFGVK</sequence>